<feature type="compositionally biased region" description="Gly residues" evidence="1">
    <location>
        <begin position="258"/>
        <end position="298"/>
    </location>
</feature>
<keyword evidence="5" id="KW-1185">Reference proteome</keyword>
<feature type="chain" id="PRO_5021951764" description="TspB protein" evidence="3">
    <location>
        <begin position="21"/>
        <end position="407"/>
    </location>
</feature>
<gene>
    <name evidence="4" type="ORF">LX59_01580</name>
</gene>
<dbReference type="RefSeq" id="WP_170234349.1">
    <property type="nucleotide sequence ID" value="NZ_VLKG01000005.1"/>
</dbReference>
<feature type="compositionally biased region" description="Polar residues" evidence="1">
    <location>
        <begin position="237"/>
        <end position="254"/>
    </location>
</feature>
<sequence>MRRFIYLILVLCFYSEFSFAVSCYSGTSSAYAACSAAYGSSWPGVYPVFDIFPNSTSVRFSCSTDSAGHVGYVQCGSLSCPEGQELIAQGFGCAVPCSSNQTRDLKTGQCVNNPSDTNENNNICSAYSGTTFNYTITLPKNEILSPPSSVTQNGCTATFGSSGDDVMNCIDNPDGTTSTCYANATYTGEPAPSQESGDPAPDSGAECGVEGKPACPSDAPPLPYTCTVTNGAYSCTPNPDYTPPSTGGSENPDPSDNSGGGSSGGGSSGGGSSGGSGDGTGSGEGSGTGDGTGSGNGEGENTEQLSGCIGDECVYTPHFVSDDDSPVSYGDVFNQLYLGILESPIATAVGDISFPSGGVCPIQTISLFNTDIVFDAHCDLWAQIEPILSLVMLAAWAFLAIRVLLSA</sequence>
<feature type="signal peptide" evidence="3">
    <location>
        <begin position="1"/>
        <end position="20"/>
    </location>
</feature>
<feature type="region of interest" description="Disordered" evidence="1">
    <location>
        <begin position="186"/>
        <end position="212"/>
    </location>
</feature>
<organism evidence="4 5">
    <name type="scientific">Azomonas agilis</name>
    <dbReference type="NCBI Taxonomy" id="116849"/>
    <lineage>
        <taxon>Bacteria</taxon>
        <taxon>Pseudomonadati</taxon>
        <taxon>Pseudomonadota</taxon>
        <taxon>Gammaproteobacteria</taxon>
        <taxon>Pseudomonadales</taxon>
        <taxon>Pseudomonadaceae</taxon>
        <taxon>Azomonas</taxon>
    </lineage>
</organism>
<evidence type="ECO:0000256" key="3">
    <source>
        <dbReference type="SAM" id="SignalP"/>
    </source>
</evidence>
<dbReference type="AlphaFoldDB" id="A0A562IJU8"/>
<evidence type="ECO:0000256" key="1">
    <source>
        <dbReference type="SAM" id="MobiDB-lite"/>
    </source>
</evidence>
<evidence type="ECO:0000313" key="5">
    <source>
        <dbReference type="Proteomes" id="UP000319627"/>
    </source>
</evidence>
<comment type="caution">
    <text evidence="4">The sequence shown here is derived from an EMBL/GenBank/DDBJ whole genome shotgun (WGS) entry which is preliminary data.</text>
</comment>
<keyword evidence="2" id="KW-0472">Membrane</keyword>
<reference evidence="4 5" key="1">
    <citation type="submission" date="2019-07" db="EMBL/GenBank/DDBJ databases">
        <title>Genomic Encyclopedia of Type Strains, Phase I: the one thousand microbial genomes (KMG-I) project.</title>
        <authorList>
            <person name="Kyrpides N."/>
        </authorList>
    </citation>
    <scope>NUCLEOTIDE SEQUENCE [LARGE SCALE GENOMIC DNA]</scope>
    <source>
        <strain evidence="4 5">DSM 375</strain>
    </source>
</reference>
<protein>
    <recommendedName>
        <fullName evidence="6">TspB protein</fullName>
    </recommendedName>
</protein>
<evidence type="ECO:0000313" key="4">
    <source>
        <dbReference type="EMBL" id="TWH71297.1"/>
    </source>
</evidence>
<feature type="transmembrane region" description="Helical" evidence="2">
    <location>
        <begin position="387"/>
        <end position="405"/>
    </location>
</feature>
<dbReference type="EMBL" id="VLKG01000005">
    <property type="protein sequence ID" value="TWH71297.1"/>
    <property type="molecule type" value="Genomic_DNA"/>
</dbReference>
<feature type="region of interest" description="Disordered" evidence="1">
    <location>
        <begin position="237"/>
        <end position="303"/>
    </location>
</feature>
<keyword evidence="2" id="KW-1133">Transmembrane helix</keyword>
<evidence type="ECO:0008006" key="6">
    <source>
        <dbReference type="Google" id="ProtNLM"/>
    </source>
</evidence>
<dbReference type="Proteomes" id="UP000319627">
    <property type="component" value="Unassembled WGS sequence"/>
</dbReference>
<accession>A0A562IJU8</accession>
<name>A0A562IJU8_9GAMM</name>
<evidence type="ECO:0000256" key="2">
    <source>
        <dbReference type="SAM" id="Phobius"/>
    </source>
</evidence>
<keyword evidence="3" id="KW-0732">Signal</keyword>
<keyword evidence="2" id="KW-0812">Transmembrane</keyword>
<proteinExistence type="predicted"/>